<dbReference type="PANTHER" id="PTHR43798">
    <property type="entry name" value="MONOACYLGLYCEROL LIPASE"/>
    <property type="match status" value="1"/>
</dbReference>
<comment type="caution">
    <text evidence="2">The sequence shown here is derived from an EMBL/GenBank/DDBJ whole genome shotgun (WGS) entry which is preliminary data.</text>
</comment>
<organism evidence="2 3">
    <name type="scientific">Alcaligenes xylosoxydans xylosoxydans</name>
    <name type="common">Achromobacter xylosoxidans</name>
    <dbReference type="NCBI Taxonomy" id="85698"/>
    <lineage>
        <taxon>Bacteria</taxon>
        <taxon>Pseudomonadati</taxon>
        <taxon>Pseudomonadota</taxon>
        <taxon>Betaproteobacteria</taxon>
        <taxon>Burkholderiales</taxon>
        <taxon>Alcaligenaceae</taxon>
        <taxon>Achromobacter</taxon>
    </lineage>
</organism>
<dbReference type="EMBL" id="MJMN01000002">
    <property type="protein sequence ID" value="OMG92205.1"/>
    <property type="molecule type" value="Genomic_DNA"/>
</dbReference>
<name>A0A1R1JYE0_ALCXX</name>
<dbReference type="InterPro" id="IPR029058">
    <property type="entry name" value="AB_hydrolase_fold"/>
</dbReference>
<dbReference type="GO" id="GO:0016020">
    <property type="term" value="C:membrane"/>
    <property type="evidence" value="ECO:0007669"/>
    <property type="project" value="TreeGrafter"/>
</dbReference>
<evidence type="ECO:0000313" key="3">
    <source>
        <dbReference type="Proteomes" id="UP000187251"/>
    </source>
</evidence>
<dbReference type="PANTHER" id="PTHR43798:SF33">
    <property type="entry name" value="HYDROLASE, PUTATIVE (AFU_ORTHOLOGUE AFUA_2G14860)-RELATED"/>
    <property type="match status" value="1"/>
</dbReference>
<proteinExistence type="predicted"/>
<dbReference type="SUPFAM" id="SSF53474">
    <property type="entry name" value="alpha/beta-Hydrolases"/>
    <property type="match status" value="1"/>
</dbReference>
<dbReference type="Gene3D" id="3.40.50.1820">
    <property type="entry name" value="alpha/beta hydrolase"/>
    <property type="match status" value="1"/>
</dbReference>
<protein>
    <submittedName>
        <fullName evidence="2">Alpha/beta hydrolase</fullName>
    </submittedName>
</protein>
<reference evidence="2 3" key="1">
    <citation type="submission" date="2016-09" db="EMBL/GenBank/DDBJ databases">
        <title>Phylogenomics of Achromobacter.</title>
        <authorList>
            <person name="Jeukens J."/>
            <person name="Freschi L."/>
            <person name="Vincent A.T."/>
            <person name="Emond-Rheault J.-G."/>
            <person name="Kukavica-Ibrulj I."/>
            <person name="Charette S.J."/>
            <person name="Levesque R.C."/>
        </authorList>
    </citation>
    <scope>NUCLEOTIDE SEQUENCE [LARGE SCALE GENOMIC DNA]</scope>
    <source>
        <strain evidence="2 3">AUS488</strain>
    </source>
</reference>
<gene>
    <name evidence="2" type="ORF">BIZ92_05705</name>
</gene>
<accession>A0A1R1JYE0</accession>
<dbReference type="Proteomes" id="UP000187251">
    <property type="component" value="Unassembled WGS sequence"/>
</dbReference>
<keyword evidence="2" id="KW-0378">Hydrolase</keyword>
<feature type="domain" description="AB hydrolase-1" evidence="1">
    <location>
        <begin position="52"/>
        <end position="154"/>
    </location>
</feature>
<dbReference type="GO" id="GO:0016787">
    <property type="term" value="F:hydrolase activity"/>
    <property type="evidence" value="ECO:0007669"/>
    <property type="project" value="UniProtKB-KW"/>
</dbReference>
<dbReference type="RefSeq" id="WP_076408924.1">
    <property type="nucleotide sequence ID" value="NZ_AP028040.1"/>
</dbReference>
<dbReference type="Pfam" id="PF00561">
    <property type="entry name" value="Abhydrolase_1"/>
    <property type="match status" value="1"/>
</dbReference>
<evidence type="ECO:0000313" key="2">
    <source>
        <dbReference type="EMBL" id="OMG92205.1"/>
    </source>
</evidence>
<dbReference type="InterPro" id="IPR000073">
    <property type="entry name" value="AB_hydrolase_1"/>
</dbReference>
<evidence type="ECO:0000259" key="1">
    <source>
        <dbReference type="Pfam" id="PF00561"/>
    </source>
</evidence>
<sequence length="283" mass="30535">MSPVFKSERHAEAVRQAYAAALAHWPADVRRVTVPTPAGETHVLVCGREDAPPLVLLHGAQSTAASWQRQAAAWAPHFRIYAIDLIGEAGPSAPAWLPLASDAHATWLEAVLDGLGVARAACFGISLGAWLALDFAVRRPARVERLALLCPSGIGRQKHILPWVLPLLLLGPAGRALVRRRIIGPLPADPAPADRAQFALMHAINRGFCSRFGAIPVFGDEALRQLSQPLFVAVGGRDVMLDSQDTCERLRRLAPSAQVTLLPSERHFIRGQDDAVLAFLRAA</sequence>
<dbReference type="AlphaFoldDB" id="A0A1R1JYE0"/>
<dbReference type="OrthoDB" id="8595425at2"/>
<dbReference type="InterPro" id="IPR050266">
    <property type="entry name" value="AB_hydrolase_sf"/>
</dbReference>